<dbReference type="PRINTS" id="PR00038">
    <property type="entry name" value="HTHLUXR"/>
</dbReference>
<dbReference type="CDD" id="cd06170">
    <property type="entry name" value="LuxR_C_like"/>
    <property type="match status" value="1"/>
</dbReference>
<dbReference type="Proteomes" id="UP000008207">
    <property type="component" value="Chromosome"/>
</dbReference>
<reference evidence="7 8" key="1">
    <citation type="submission" date="2009-01" db="EMBL/GenBank/DDBJ databases">
        <title>Complete sequence of chromosome of Methylobacterium nodulans ORS 2060.</title>
        <authorList>
            <consortium name="US DOE Joint Genome Institute"/>
            <person name="Lucas S."/>
            <person name="Copeland A."/>
            <person name="Lapidus A."/>
            <person name="Glavina del Rio T."/>
            <person name="Dalin E."/>
            <person name="Tice H."/>
            <person name="Bruce D."/>
            <person name="Goodwin L."/>
            <person name="Pitluck S."/>
            <person name="Sims D."/>
            <person name="Brettin T."/>
            <person name="Detter J.C."/>
            <person name="Han C."/>
            <person name="Larimer F."/>
            <person name="Land M."/>
            <person name="Hauser L."/>
            <person name="Kyrpides N."/>
            <person name="Ivanova N."/>
            <person name="Marx C.J."/>
            <person name="Richardson P."/>
        </authorList>
    </citation>
    <scope>NUCLEOTIDE SEQUENCE [LARGE SCALE GENOMIC DNA]</scope>
    <source>
        <strain evidence="8">LMG 21967 / CNCM I-2342 / ORS 2060</strain>
    </source>
</reference>
<keyword evidence="2" id="KW-0597">Phosphoprotein</keyword>
<dbReference type="InterPro" id="IPR039420">
    <property type="entry name" value="WalR-like"/>
</dbReference>
<evidence type="ECO:0000259" key="5">
    <source>
        <dbReference type="PROSITE" id="PS50112"/>
    </source>
</evidence>
<dbReference type="PROSITE" id="PS50043">
    <property type="entry name" value="HTH_LUXR_2"/>
    <property type="match status" value="1"/>
</dbReference>
<dbReference type="SUPFAM" id="SSF52172">
    <property type="entry name" value="CheY-like"/>
    <property type="match status" value="1"/>
</dbReference>
<evidence type="ECO:0000256" key="1">
    <source>
        <dbReference type="ARBA" id="ARBA00023125"/>
    </source>
</evidence>
<keyword evidence="8" id="KW-1185">Reference proteome</keyword>
<evidence type="ECO:0000259" key="6">
    <source>
        <dbReference type="PROSITE" id="PS50113"/>
    </source>
</evidence>
<dbReference type="OrthoDB" id="9782655at2"/>
<dbReference type="Gene3D" id="1.10.10.10">
    <property type="entry name" value="Winged helix-like DNA-binding domain superfamily/Winged helix DNA-binding domain"/>
    <property type="match status" value="1"/>
</dbReference>
<feature type="domain" description="PAS" evidence="5">
    <location>
        <begin position="169"/>
        <end position="241"/>
    </location>
</feature>
<dbReference type="KEGG" id="mno:Mnod_0975"/>
<feature type="domain" description="PAC" evidence="6">
    <location>
        <begin position="112"/>
        <end position="168"/>
    </location>
</feature>
<dbReference type="InterPro" id="IPR013655">
    <property type="entry name" value="PAS_fold_3"/>
</dbReference>
<proteinExistence type="predicted"/>
<dbReference type="SUPFAM" id="SSF55785">
    <property type="entry name" value="PYP-like sensor domain (PAS domain)"/>
    <property type="match status" value="2"/>
</dbReference>
<evidence type="ECO:0000259" key="3">
    <source>
        <dbReference type="PROSITE" id="PS50043"/>
    </source>
</evidence>
<dbReference type="GO" id="GO:0006355">
    <property type="term" value="P:regulation of DNA-templated transcription"/>
    <property type="evidence" value="ECO:0007669"/>
    <property type="project" value="InterPro"/>
</dbReference>
<dbReference type="SMART" id="SM00448">
    <property type="entry name" value="REC"/>
    <property type="match status" value="1"/>
</dbReference>
<dbReference type="eggNOG" id="COG4566">
    <property type="taxonomic scope" value="Bacteria"/>
</dbReference>
<keyword evidence="1" id="KW-0238">DNA-binding</keyword>
<dbReference type="EMBL" id="CP001349">
    <property type="protein sequence ID" value="ACL55988.1"/>
    <property type="molecule type" value="Genomic_DNA"/>
</dbReference>
<dbReference type="InterPro" id="IPR000792">
    <property type="entry name" value="Tscrpt_reg_LuxR_C"/>
</dbReference>
<dbReference type="InterPro" id="IPR036388">
    <property type="entry name" value="WH-like_DNA-bd_sf"/>
</dbReference>
<organism evidence="7 8">
    <name type="scientific">Methylobacterium nodulans (strain LMG 21967 / CNCM I-2342 / ORS 2060)</name>
    <dbReference type="NCBI Taxonomy" id="460265"/>
    <lineage>
        <taxon>Bacteria</taxon>
        <taxon>Pseudomonadati</taxon>
        <taxon>Pseudomonadota</taxon>
        <taxon>Alphaproteobacteria</taxon>
        <taxon>Hyphomicrobiales</taxon>
        <taxon>Methylobacteriaceae</taxon>
        <taxon>Methylobacterium</taxon>
    </lineage>
</organism>
<dbReference type="InterPro" id="IPR001789">
    <property type="entry name" value="Sig_transdc_resp-reg_receiver"/>
</dbReference>
<dbReference type="InterPro" id="IPR000014">
    <property type="entry name" value="PAS"/>
</dbReference>
<dbReference type="SMART" id="SM00421">
    <property type="entry name" value="HTH_LUXR"/>
    <property type="match status" value="1"/>
</dbReference>
<dbReference type="PANTHER" id="PTHR43214">
    <property type="entry name" value="TWO-COMPONENT RESPONSE REGULATOR"/>
    <property type="match status" value="1"/>
</dbReference>
<dbReference type="SMART" id="SM00091">
    <property type="entry name" value="PAS"/>
    <property type="match status" value="1"/>
</dbReference>
<dbReference type="STRING" id="460265.Mnod_0975"/>
<evidence type="ECO:0000313" key="8">
    <source>
        <dbReference type="Proteomes" id="UP000008207"/>
    </source>
</evidence>
<dbReference type="InterPro" id="IPR000700">
    <property type="entry name" value="PAS-assoc_C"/>
</dbReference>
<accession>B8IHV0</accession>
<dbReference type="InterPro" id="IPR013656">
    <property type="entry name" value="PAS_4"/>
</dbReference>
<feature type="domain" description="Response regulatory" evidence="4">
    <location>
        <begin position="291"/>
        <end position="405"/>
    </location>
</feature>
<dbReference type="SUPFAM" id="SSF46894">
    <property type="entry name" value="C-terminal effector domain of the bipartite response regulators"/>
    <property type="match status" value="1"/>
</dbReference>
<dbReference type="InterPro" id="IPR011006">
    <property type="entry name" value="CheY-like_superfamily"/>
</dbReference>
<dbReference type="PROSITE" id="PS50110">
    <property type="entry name" value="RESPONSE_REGULATORY"/>
    <property type="match status" value="1"/>
</dbReference>
<dbReference type="Gene3D" id="3.30.450.20">
    <property type="entry name" value="PAS domain"/>
    <property type="match status" value="2"/>
</dbReference>
<dbReference type="GO" id="GO:0003677">
    <property type="term" value="F:DNA binding"/>
    <property type="evidence" value="ECO:0007669"/>
    <property type="project" value="UniProtKB-KW"/>
</dbReference>
<dbReference type="GO" id="GO:0000160">
    <property type="term" value="P:phosphorelay signal transduction system"/>
    <property type="evidence" value="ECO:0007669"/>
    <property type="project" value="InterPro"/>
</dbReference>
<dbReference type="PROSITE" id="PS50112">
    <property type="entry name" value="PAS"/>
    <property type="match status" value="1"/>
</dbReference>
<dbReference type="PROSITE" id="PS50113">
    <property type="entry name" value="PAC"/>
    <property type="match status" value="1"/>
</dbReference>
<dbReference type="InterPro" id="IPR016032">
    <property type="entry name" value="Sig_transdc_resp-reg_C-effctor"/>
</dbReference>
<dbReference type="Pfam" id="PF08447">
    <property type="entry name" value="PAS_3"/>
    <property type="match status" value="1"/>
</dbReference>
<dbReference type="InterPro" id="IPR035965">
    <property type="entry name" value="PAS-like_dom_sf"/>
</dbReference>
<name>B8IHV0_METNO</name>
<dbReference type="Pfam" id="PF08448">
    <property type="entry name" value="PAS_4"/>
    <property type="match status" value="1"/>
</dbReference>
<dbReference type="NCBIfam" id="TIGR00229">
    <property type="entry name" value="sensory_box"/>
    <property type="match status" value="1"/>
</dbReference>
<dbReference type="AlphaFoldDB" id="B8IHV0"/>
<protein>
    <submittedName>
        <fullName evidence="7">Two component transcriptional regulator, LuxR family</fullName>
    </submittedName>
</protein>
<dbReference type="Gene3D" id="3.40.50.2300">
    <property type="match status" value="1"/>
</dbReference>
<evidence type="ECO:0000259" key="4">
    <source>
        <dbReference type="PROSITE" id="PS50110"/>
    </source>
</evidence>
<dbReference type="Pfam" id="PF00196">
    <property type="entry name" value="GerE"/>
    <property type="match status" value="1"/>
</dbReference>
<dbReference type="PANTHER" id="PTHR43214:SF44">
    <property type="entry name" value="TWO-COMPONENT RESPONSE REGULATOR"/>
    <property type="match status" value="1"/>
</dbReference>
<evidence type="ECO:0000256" key="2">
    <source>
        <dbReference type="PROSITE-ProRule" id="PRU00169"/>
    </source>
</evidence>
<feature type="modified residue" description="4-aspartylphosphate" evidence="2">
    <location>
        <position position="340"/>
    </location>
</feature>
<dbReference type="CDD" id="cd00130">
    <property type="entry name" value="PAS"/>
    <property type="match status" value="1"/>
</dbReference>
<feature type="domain" description="HTH luxR-type" evidence="3">
    <location>
        <begin position="421"/>
        <end position="486"/>
    </location>
</feature>
<dbReference type="HOGENOM" id="CLU_432014_0_0_5"/>
<sequence>MTGAASETASWPPGNGEMAERLRAHDWAATPLGPIGRWPQSLKSTVDLLLPSGFPMIALWGPLLIQIYNDGYRDLMGLKHPAGLGQPTRDCWPEVWHINKPIYDRVWAGETLTYENRLYPLTRSGRLEDVWFTLSYSPLRDETGTIAGILVILIETTARKRAEDALRESEERFRRFAEHSANVLWLADLETMRLEYLSPAFVQVWERPTEMLPDIEHWLGAVHPDDRDKARRALERVGHGETLVMEYRIVRSSDGAVRRIRDTFFPIPSGDGRIRRAGGIAQDVTGDTGSRVYVIAADDGSRRALVGHLQPAGYEIQVFSSGQACLDIASSLMPGCVVLDVDRHADGFTVPKELKAKRINLPVVVLGASGGDVGFGVSAMKAGAIDYLEKPYASDALLAAVATALAEIRADAERGRLRDAARARIAGLSAREREVLEGLLAGGTNKTIGRALSLSPRTVEIHRAHVMEALGAQTLSEAILIAAAAGMQPASPAAAVPAVPIVSGKSVA</sequence>
<dbReference type="Pfam" id="PF00072">
    <property type="entry name" value="Response_reg"/>
    <property type="match status" value="1"/>
</dbReference>
<gene>
    <name evidence="7" type="ordered locus">Mnod_0975</name>
</gene>
<evidence type="ECO:0000313" key="7">
    <source>
        <dbReference type="EMBL" id="ACL55988.1"/>
    </source>
</evidence>